<reference evidence="2 3" key="1">
    <citation type="submission" date="2018-08" db="EMBL/GenBank/DDBJ databases">
        <title>Meiothermus hypogaeus DSM 23238 genome sequencing project.</title>
        <authorList>
            <person name="Da Costa M.S."/>
            <person name="Albuquerque L."/>
            <person name="Raposo P."/>
            <person name="Froufe H.J.C."/>
            <person name="Barroso C.S."/>
            <person name="Egas C."/>
        </authorList>
    </citation>
    <scope>NUCLEOTIDE SEQUENCE [LARGE SCALE GENOMIC DNA]</scope>
    <source>
        <strain evidence="2 3">DSM 23238</strain>
    </source>
</reference>
<comment type="caution">
    <text evidence="2">The sequence shown here is derived from an EMBL/GenBank/DDBJ whole genome shotgun (WGS) entry which is preliminary data.</text>
</comment>
<dbReference type="Proteomes" id="UP000265443">
    <property type="component" value="Unassembled WGS sequence"/>
</dbReference>
<dbReference type="Pfam" id="PF02894">
    <property type="entry name" value="GFO_IDH_MocA_C"/>
    <property type="match status" value="1"/>
</dbReference>
<name>A0ABX9MH08_9DEIN</name>
<sequence length="86" mass="9415">MEVVGEKGTLVLDAFAQHLTLYSRGADRNPGWVGFGPDPNRAMLEEFIASIREQRPPSVTWQDGYQAMQVALAAYESSASKSVVTL</sequence>
<protein>
    <submittedName>
        <fullName evidence="2">Inositol 2-dehydrogenase</fullName>
    </submittedName>
</protein>
<proteinExistence type="predicted"/>
<gene>
    <name evidence="2" type="ORF">Mhypo_03477</name>
</gene>
<dbReference type="EMBL" id="QWKY01000149">
    <property type="protein sequence ID" value="RIH74198.1"/>
    <property type="molecule type" value="Genomic_DNA"/>
</dbReference>
<keyword evidence="3" id="KW-1185">Reference proteome</keyword>
<evidence type="ECO:0000313" key="3">
    <source>
        <dbReference type="Proteomes" id="UP000265443"/>
    </source>
</evidence>
<evidence type="ECO:0000313" key="2">
    <source>
        <dbReference type="EMBL" id="RIH74198.1"/>
    </source>
</evidence>
<feature type="domain" description="Gfo/Idh/MocA-like oxidoreductase C-terminal" evidence="1">
    <location>
        <begin position="2"/>
        <end position="86"/>
    </location>
</feature>
<evidence type="ECO:0000259" key="1">
    <source>
        <dbReference type="Pfam" id="PF02894"/>
    </source>
</evidence>
<dbReference type="InterPro" id="IPR004104">
    <property type="entry name" value="Gfo/Idh/MocA-like_OxRdtase_C"/>
</dbReference>
<organism evidence="2 3">
    <name type="scientific">Meiothermus hypogaeus</name>
    <dbReference type="NCBI Taxonomy" id="884155"/>
    <lineage>
        <taxon>Bacteria</taxon>
        <taxon>Thermotogati</taxon>
        <taxon>Deinococcota</taxon>
        <taxon>Deinococci</taxon>
        <taxon>Thermales</taxon>
        <taxon>Thermaceae</taxon>
        <taxon>Meiothermus</taxon>
    </lineage>
</organism>
<accession>A0ABX9MH08</accession>
<dbReference type="Gene3D" id="3.30.360.10">
    <property type="entry name" value="Dihydrodipicolinate Reductase, domain 2"/>
    <property type="match status" value="1"/>
</dbReference>